<evidence type="ECO:0000256" key="2">
    <source>
        <dbReference type="SAM" id="Phobius"/>
    </source>
</evidence>
<dbReference type="PANTHER" id="PTHR31876">
    <property type="entry name" value="COV-LIKE PROTEIN 1"/>
    <property type="match status" value="1"/>
</dbReference>
<evidence type="ECO:0008006" key="4">
    <source>
        <dbReference type="Google" id="ProtNLM"/>
    </source>
</evidence>
<accession>A0A3B1DKW7</accession>
<feature type="transmembrane region" description="Helical" evidence="2">
    <location>
        <begin position="196"/>
        <end position="218"/>
    </location>
</feature>
<protein>
    <recommendedName>
        <fullName evidence="4">DUF502 domain-containing protein</fullName>
    </recommendedName>
</protein>
<dbReference type="InterPro" id="IPR007462">
    <property type="entry name" value="COV1-like"/>
</dbReference>
<feature type="compositionally biased region" description="Basic and acidic residues" evidence="1">
    <location>
        <begin position="378"/>
        <end position="387"/>
    </location>
</feature>
<sequence>MNEKTSPETTSTTKPAAVSSSNRSTMMKIFFRGLAFVLPSILTLVILLWIGGAIYDYIINPVSTFVRFTIAQTIDDSKPKEEFVRWEHLPALDYYGREYLITKEFKEKLKEKLVKQPELHEALQGGGVPRKWIESQLEETKNARLSEKDFSPKVYIPLGNRAVPYVDYLEVAQLTPPGNMPVTSTEVYMELVTSRYFISLFHLSAVSVILAIISIYFAGKIVTIRLGAWLVYRFETGVLGKLPIIRNVYGSVKQVTDFLFTERTIEYNRVVAIEYPRRGIWALAFVTGDSLLEITTAVGEPMVSVLVPSSPMPVTGYTMSVPRSEVIDLNITIDQTFQFTISCGVLVPPQQKVTAELLQQEIAKRLASQTAGFDLIADREKKVKEDSSQQEDSPTNDGTN</sequence>
<dbReference type="AlphaFoldDB" id="A0A3B1DKW7"/>
<name>A0A3B1DKW7_9ZZZZ</name>
<proteinExistence type="predicted"/>
<reference evidence="3" key="1">
    <citation type="submission" date="2018-06" db="EMBL/GenBank/DDBJ databases">
        <authorList>
            <person name="Zhirakovskaya E."/>
        </authorList>
    </citation>
    <scope>NUCLEOTIDE SEQUENCE</scope>
</reference>
<keyword evidence="2" id="KW-1133">Transmembrane helix</keyword>
<feature type="compositionally biased region" description="Polar residues" evidence="1">
    <location>
        <begin position="390"/>
        <end position="400"/>
    </location>
</feature>
<keyword evidence="2" id="KW-0472">Membrane</keyword>
<dbReference type="PANTHER" id="PTHR31876:SF26">
    <property type="entry name" value="PROTEIN LIKE COV 2"/>
    <property type="match status" value="1"/>
</dbReference>
<feature type="transmembrane region" description="Helical" evidence="2">
    <location>
        <begin position="29"/>
        <end position="55"/>
    </location>
</feature>
<feature type="region of interest" description="Disordered" evidence="1">
    <location>
        <begin position="378"/>
        <end position="400"/>
    </location>
</feature>
<dbReference type="Pfam" id="PF04367">
    <property type="entry name" value="DUF502"/>
    <property type="match status" value="1"/>
</dbReference>
<evidence type="ECO:0000313" key="3">
    <source>
        <dbReference type="EMBL" id="VAX37423.1"/>
    </source>
</evidence>
<gene>
    <name evidence="3" type="ORF">MNBD_PLANCTO02-529</name>
</gene>
<organism evidence="3">
    <name type="scientific">hydrothermal vent metagenome</name>
    <dbReference type="NCBI Taxonomy" id="652676"/>
    <lineage>
        <taxon>unclassified sequences</taxon>
        <taxon>metagenomes</taxon>
        <taxon>ecological metagenomes</taxon>
    </lineage>
</organism>
<keyword evidence="2" id="KW-0812">Transmembrane</keyword>
<dbReference type="EMBL" id="UOGL01000120">
    <property type="protein sequence ID" value="VAX37423.1"/>
    <property type="molecule type" value="Genomic_DNA"/>
</dbReference>
<evidence type="ECO:0000256" key="1">
    <source>
        <dbReference type="SAM" id="MobiDB-lite"/>
    </source>
</evidence>